<gene>
    <name evidence="1" type="ORF">CPIN18021_1281</name>
</gene>
<dbReference type="EMBL" id="CP017258">
    <property type="protein sequence ID" value="AQW88075.1"/>
    <property type="molecule type" value="Genomic_DNA"/>
</dbReference>
<dbReference type="Proteomes" id="UP000190868">
    <property type="component" value="Chromosome"/>
</dbReference>
<dbReference type="SUPFAM" id="SSF53271">
    <property type="entry name" value="PRTase-like"/>
    <property type="match status" value="1"/>
</dbReference>
<organism evidence="1 2">
    <name type="scientific">Campylobacter pinnipediorum subsp. caledonicus</name>
    <dbReference type="NCBI Taxonomy" id="1874362"/>
    <lineage>
        <taxon>Bacteria</taxon>
        <taxon>Pseudomonadati</taxon>
        <taxon>Campylobacterota</taxon>
        <taxon>Epsilonproteobacteria</taxon>
        <taxon>Campylobacterales</taxon>
        <taxon>Campylobacteraceae</taxon>
        <taxon>Campylobacter</taxon>
    </lineage>
</organism>
<dbReference type="KEGG" id="cpin:CPIN18020_1232"/>
<evidence type="ECO:0000313" key="2">
    <source>
        <dbReference type="Proteomes" id="UP000190868"/>
    </source>
</evidence>
<protein>
    <submittedName>
        <fullName evidence="1">Uncharacterized protein</fullName>
    </submittedName>
</protein>
<name>A0A1S6U8R7_9BACT</name>
<dbReference type="InterPro" id="IPR000836">
    <property type="entry name" value="PRTase_dom"/>
</dbReference>
<dbReference type="GeneID" id="56566873"/>
<evidence type="ECO:0000313" key="1">
    <source>
        <dbReference type="EMBL" id="AQW88075.1"/>
    </source>
</evidence>
<dbReference type="CDD" id="cd06223">
    <property type="entry name" value="PRTases_typeI"/>
    <property type="match status" value="1"/>
</dbReference>
<keyword evidence="2" id="KW-1185">Reference proteome</keyword>
<accession>A0A1S6U8R7</accession>
<reference evidence="2" key="1">
    <citation type="submission" date="2016-09" db="EMBL/GenBank/DDBJ databases">
        <title>Comparative genomics of the Campylobacter concisus group.</title>
        <authorList>
            <person name="Miller W.G."/>
            <person name="Yee E."/>
            <person name="Chapman M.H."/>
            <person name="Huynh S."/>
            <person name="Bono J.L."/>
            <person name="On S.L.W."/>
            <person name="StLeger J."/>
            <person name="Foster G."/>
            <person name="Parker C.T."/>
        </authorList>
    </citation>
    <scope>NUCLEOTIDE SEQUENCE [LARGE SCALE GENOMIC DNA]</scope>
    <source>
        <strain evidence="2">RM18021</strain>
    </source>
</reference>
<dbReference type="InterPro" id="IPR029057">
    <property type="entry name" value="PRTase-like"/>
</dbReference>
<dbReference type="AlphaFoldDB" id="A0A1S6U8R7"/>
<dbReference type="RefSeq" id="WP_078423622.1">
    <property type="nucleotide sequence ID" value="NZ_CP017018.1"/>
</dbReference>
<dbReference type="Gene3D" id="3.40.50.2020">
    <property type="match status" value="1"/>
</dbReference>
<sequence length="235" mass="26642">MKENQIKFKNKLDAALKLFEVLPKKELADSKTLVLCVSIESVILVNELCNLLNLNYEMLFCESIPTPNNPECDIAMVSETKDVIINDQLIDSFGISYDFVYGQAHRKYEEKILKNIYKFRKGNLLSKIEGRNVLFVDEGSETGMTAMICVKTLINSKAKTISYATPVIASDVAAALYDLVDNIYTVNKIVNFIDVDSYYEEKIEINDDLIMSILEESPKYLPLQKQQGDIDKNAI</sequence>
<dbReference type="Gene3D" id="3.30.1310.20">
    <property type="entry name" value="PRTase-like"/>
    <property type="match status" value="1"/>
</dbReference>
<proteinExistence type="predicted"/>